<reference evidence="1" key="2">
    <citation type="journal article" date="2021" name="Microbiome">
        <title>Successional dynamics and alternative stable states in a saline activated sludge microbial community over 9 years.</title>
        <authorList>
            <person name="Wang Y."/>
            <person name="Ye J."/>
            <person name="Ju F."/>
            <person name="Liu L."/>
            <person name="Boyd J.A."/>
            <person name="Deng Y."/>
            <person name="Parks D.H."/>
            <person name="Jiang X."/>
            <person name="Yin X."/>
            <person name="Woodcroft B.J."/>
            <person name="Tyson G.W."/>
            <person name="Hugenholtz P."/>
            <person name="Polz M.F."/>
            <person name="Zhang T."/>
        </authorList>
    </citation>
    <scope>NUCLEOTIDE SEQUENCE</scope>
    <source>
        <strain evidence="1">HKST-UBA11</strain>
    </source>
</reference>
<organism evidence="1 2">
    <name type="scientific">Candidatus Dojkabacteria bacterium</name>
    <dbReference type="NCBI Taxonomy" id="2099670"/>
    <lineage>
        <taxon>Bacteria</taxon>
        <taxon>Candidatus Dojkabacteria</taxon>
    </lineage>
</organism>
<dbReference type="Proteomes" id="UP000754563">
    <property type="component" value="Unassembled WGS sequence"/>
</dbReference>
<reference evidence="1" key="1">
    <citation type="submission" date="2020-04" db="EMBL/GenBank/DDBJ databases">
        <authorList>
            <person name="Zhang T."/>
        </authorList>
    </citation>
    <scope>NUCLEOTIDE SEQUENCE</scope>
    <source>
        <strain evidence="1">HKST-UBA11</strain>
    </source>
</reference>
<protein>
    <submittedName>
        <fullName evidence="1">Uncharacterized protein</fullName>
    </submittedName>
</protein>
<evidence type="ECO:0000313" key="1">
    <source>
        <dbReference type="EMBL" id="MCA9385355.1"/>
    </source>
</evidence>
<name>A0A955L7E8_9BACT</name>
<comment type="caution">
    <text evidence="1">The sequence shown here is derived from an EMBL/GenBank/DDBJ whole genome shotgun (WGS) entry which is preliminary data.</text>
</comment>
<evidence type="ECO:0000313" key="2">
    <source>
        <dbReference type="Proteomes" id="UP000754563"/>
    </source>
</evidence>
<dbReference type="AlphaFoldDB" id="A0A955L7E8"/>
<dbReference type="EMBL" id="JAGQLH010000015">
    <property type="protein sequence ID" value="MCA9385355.1"/>
    <property type="molecule type" value="Genomic_DNA"/>
</dbReference>
<accession>A0A955L7E8</accession>
<gene>
    <name evidence="1" type="ORF">KC717_01765</name>
</gene>
<proteinExistence type="predicted"/>
<sequence>MPNMPLEVGLLFRHPPDAVLRDARFYTADLHSPIQEDIPPSLISEAEEWAEQIISLLPPMDSCLKYLCEELGELHFRPIDYLIRQFPLEFTSKLVYQCINLHLTQNEGNNSVRPLDPNRHTREAYNYLLHYIREHVGTDDKFPPTFQVESRDYLNRIVRAEILNLPPITLISGESQTSSRIAILSARRPEREEVEKYSLALIAD</sequence>